<evidence type="ECO:0000313" key="3">
    <source>
        <dbReference type="EMBL" id="AFK37610.1"/>
    </source>
</evidence>
<keyword evidence="1" id="KW-1133">Transmembrane helix</keyword>
<evidence type="ECO:0000259" key="2">
    <source>
        <dbReference type="Pfam" id="PF00561"/>
    </source>
</evidence>
<dbReference type="InterPro" id="IPR000073">
    <property type="entry name" value="AB_hydrolase_1"/>
</dbReference>
<evidence type="ECO:0000256" key="1">
    <source>
        <dbReference type="SAM" id="Phobius"/>
    </source>
</evidence>
<dbReference type="SUPFAM" id="SSF53474">
    <property type="entry name" value="alpha/beta-Hydrolases"/>
    <property type="match status" value="1"/>
</dbReference>
<dbReference type="PRINTS" id="PR00111">
    <property type="entry name" value="ABHYDROLASE"/>
</dbReference>
<dbReference type="Pfam" id="PF00561">
    <property type="entry name" value="Abhydrolase_1"/>
    <property type="match status" value="1"/>
</dbReference>
<dbReference type="InterPro" id="IPR029058">
    <property type="entry name" value="AB_hydrolase_fold"/>
</dbReference>
<keyword evidence="1" id="KW-0472">Membrane</keyword>
<sequence length="433" mass="49645">MSLPLSSPKWLTNCAQILNSFICFIVFFIFDLLDAVFCVIYRILDKHIEGESSPCCCSKLEKQNKKLLNHEYDGESDSLYERKSIFREMGFLQFGRKQEDSNRKCGEIRPLNRWSDCGCESCLSWVNGGDYKLHFVVKEPVMEHCRGNYPSENVIFLHGFLCSSSFWTQTLFPCVSENVNNYYRLIAIDLLGFGKSPKPRDCSYTLKDHVEMIQKSVIQPLQLSSFHLVAHSMGCIVALSLAAKYPTCVKSITLVAPPYSSSESSDASLNAITKLAGKKLWPILSFGSAFMSWYEHLGRTLCLVYCRNHRIWEWILKFITRKRDLHFMTIDLTKHTHHSAWSSMHNVICGGAKFMDSYLEILTKARVRINVIQGDQDQVVPMECCRNIKLKAPNAEINVIPNADHSTVLLGREKEFSYSLEHTWESVDRSKLQ</sequence>
<dbReference type="PANTHER" id="PTHR43689:SF14">
    <property type="entry name" value="LYSOPHOSPHOLIPASE BODYGUARD 4-RELATED"/>
    <property type="match status" value="1"/>
</dbReference>
<reference evidence="3" key="1">
    <citation type="submission" date="2012-05" db="EMBL/GenBank/DDBJ databases">
        <authorList>
            <person name="Krishnakumar V."/>
            <person name="Cheung F."/>
            <person name="Xiao Y."/>
            <person name="Chan A."/>
            <person name="Moskal W.A."/>
            <person name="Town C.D."/>
        </authorList>
    </citation>
    <scope>NUCLEOTIDE SEQUENCE</scope>
</reference>
<dbReference type="AlphaFoldDB" id="I3SBG8"/>
<keyword evidence="1" id="KW-0812">Transmembrane</keyword>
<dbReference type="EMBL" id="BT137815">
    <property type="protein sequence ID" value="AFK37610.1"/>
    <property type="molecule type" value="mRNA"/>
</dbReference>
<organism evidence="3">
    <name type="scientific">Lotus japonicus</name>
    <name type="common">Lotus corniculatus var. japonicus</name>
    <dbReference type="NCBI Taxonomy" id="34305"/>
    <lineage>
        <taxon>Eukaryota</taxon>
        <taxon>Viridiplantae</taxon>
        <taxon>Streptophyta</taxon>
        <taxon>Embryophyta</taxon>
        <taxon>Tracheophyta</taxon>
        <taxon>Spermatophyta</taxon>
        <taxon>Magnoliopsida</taxon>
        <taxon>eudicotyledons</taxon>
        <taxon>Gunneridae</taxon>
        <taxon>Pentapetalae</taxon>
        <taxon>rosids</taxon>
        <taxon>fabids</taxon>
        <taxon>Fabales</taxon>
        <taxon>Fabaceae</taxon>
        <taxon>Papilionoideae</taxon>
        <taxon>50 kb inversion clade</taxon>
        <taxon>NPAAA clade</taxon>
        <taxon>Hologalegina</taxon>
        <taxon>robinioid clade</taxon>
        <taxon>Loteae</taxon>
        <taxon>Lotus</taxon>
    </lineage>
</organism>
<accession>I3SBG8</accession>
<protein>
    <recommendedName>
        <fullName evidence="2">AB hydrolase-1 domain-containing protein</fullName>
    </recommendedName>
</protein>
<name>I3SBG8_LOTJA</name>
<feature type="transmembrane region" description="Helical" evidence="1">
    <location>
        <begin position="21"/>
        <end position="44"/>
    </location>
</feature>
<feature type="domain" description="AB hydrolase-1" evidence="2">
    <location>
        <begin position="154"/>
        <end position="409"/>
    </location>
</feature>
<dbReference type="PANTHER" id="PTHR43689">
    <property type="entry name" value="HYDROLASE"/>
    <property type="match status" value="1"/>
</dbReference>
<dbReference type="Gene3D" id="3.40.50.1820">
    <property type="entry name" value="alpha/beta hydrolase"/>
    <property type="match status" value="1"/>
</dbReference>
<proteinExistence type="evidence at transcript level"/>